<gene>
    <name evidence="2" type="ORF">ADK38_45365</name>
</gene>
<dbReference type="EMBL" id="LGUT01004482">
    <property type="protein sequence ID" value="KOG48456.1"/>
    <property type="molecule type" value="Genomic_DNA"/>
</dbReference>
<organism evidence="2 3">
    <name type="scientific">Streptomyces varsoviensis</name>
    <dbReference type="NCBI Taxonomy" id="67373"/>
    <lineage>
        <taxon>Bacteria</taxon>
        <taxon>Bacillati</taxon>
        <taxon>Actinomycetota</taxon>
        <taxon>Actinomycetes</taxon>
        <taxon>Kitasatosporales</taxon>
        <taxon>Streptomycetaceae</taxon>
        <taxon>Streptomyces</taxon>
    </lineage>
</organism>
<feature type="non-terminal residue" evidence="2">
    <location>
        <position position="1"/>
    </location>
</feature>
<accession>A0ABR5IRV0</accession>
<dbReference type="GO" id="GO:0016874">
    <property type="term" value="F:ligase activity"/>
    <property type="evidence" value="ECO:0007669"/>
    <property type="project" value="UniProtKB-KW"/>
</dbReference>
<protein>
    <submittedName>
        <fullName evidence="2">2'-5' RNA ligase</fullName>
    </submittedName>
</protein>
<dbReference type="InterPro" id="IPR009097">
    <property type="entry name" value="Cyclic_Pdiesterase"/>
</dbReference>
<dbReference type="Proteomes" id="UP000037020">
    <property type="component" value="Unassembled WGS sequence"/>
</dbReference>
<reference evidence="2 3" key="1">
    <citation type="submission" date="2015-07" db="EMBL/GenBank/DDBJ databases">
        <authorList>
            <person name="Ju K.-S."/>
            <person name="Doroghazi J.R."/>
            <person name="Metcalf W.W."/>
        </authorList>
    </citation>
    <scope>NUCLEOTIDE SEQUENCE [LARGE SCALE GENOMIC DNA]</scope>
    <source>
        <strain evidence="2 3">NRRL B-3589</strain>
    </source>
</reference>
<feature type="domain" description="Phosphoesterase HXTX" evidence="1">
    <location>
        <begin position="6"/>
        <end position="60"/>
    </location>
</feature>
<dbReference type="InterPro" id="IPR014051">
    <property type="entry name" value="Phosphoesterase_HXTX"/>
</dbReference>
<sequence>GCRRAAALSADARAFRAHLTLARNRADADLRPYVSELARFEGAPWTARELTLVRSHLPASGIKGERPRYEALA</sequence>
<name>A0ABR5IRV0_9ACTN</name>
<evidence type="ECO:0000313" key="2">
    <source>
        <dbReference type="EMBL" id="KOG48456.1"/>
    </source>
</evidence>
<proteinExistence type="predicted"/>
<dbReference type="Pfam" id="PF02834">
    <property type="entry name" value="LigT_PEase"/>
    <property type="match status" value="1"/>
</dbReference>
<evidence type="ECO:0000259" key="1">
    <source>
        <dbReference type="Pfam" id="PF02834"/>
    </source>
</evidence>
<feature type="non-terminal residue" evidence="2">
    <location>
        <position position="73"/>
    </location>
</feature>
<keyword evidence="2" id="KW-0436">Ligase</keyword>
<dbReference type="Gene3D" id="3.90.1140.10">
    <property type="entry name" value="Cyclic phosphodiesterase"/>
    <property type="match status" value="1"/>
</dbReference>
<keyword evidence="3" id="KW-1185">Reference proteome</keyword>
<dbReference type="SUPFAM" id="SSF55144">
    <property type="entry name" value="LigT-like"/>
    <property type="match status" value="1"/>
</dbReference>
<comment type="caution">
    <text evidence="2">The sequence shown here is derived from an EMBL/GenBank/DDBJ whole genome shotgun (WGS) entry which is preliminary data.</text>
</comment>
<evidence type="ECO:0000313" key="3">
    <source>
        <dbReference type="Proteomes" id="UP000037020"/>
    </source>
</evidence>